<feature type="compositionally biased region" description="Basic and acidic residues" evidence="1">
    <location>
        <begin position="326"/>
        <end position="339"/>
    </location>
</feature>
<keyword evidence="3" id="KW-0378">Hydrolase</keyword>
<dbReference type="Pfam" id="PF00144">
    <property type="entry name" value="Beta-lactamase"/>
    <property type="match status" value="1"/>
</dbReference>
<dbReference type="InterPro" id="IPR012338">
    <property type="entry name" value="Beta-lactam/transpept-like"/>
</dbReference>
<sequence length="433" mass="44849">MFYACKQIGGPVISKLARRSRIAVIGAVAVAALGLTACTGQGSSSGADPVNTIDKGLSGNIEQAVQQAMKQSGSTDAIVGVWGGDKKGEYLQAFGAGKLAADAAIRGGQTTQPALCALLLSLNADGTIKLDREVSKDLPRQKGLEGITYEQLCNGTSGLADFKTGISDIFANNPLRPWSDRELLANGLVRSPLPWPGQNVYISDTDSLVLARAFEEVTGQSLADLLKSRVYSKASMSSTFFPDSGNLTLPSGGMTGLTYPAAGGKPVCEAKPAELNKISTSMLSAAGASVTTVSDLKNFYTAYFSGTFGTKKDQELITKTQSTQNPERDKDGKPTKEVAADPNAQQYGFGVEKMGPLFGRSGSITGAITAAYQDPSTGYTVVVTLNNSSAGAGFARALAFQIAALSKDAGAGPDVPWSADDQAKTLAGAAICQ</sequence>
<keyword evidence="4" id="KW-1185">Reference proteome</keyword>
<feature type="region of interest" description="Disordered" evidence="1">
    <location>
        <begin position="319"/>
        <end position="339"/>
    </location>
</feature>
<dbReference type="PANTHER" id="PTHR46825:SF7">
    <property type="entry name" value="D-ALANYL-D-ALANINE CARBOXYPEPTIDASE"/>
    <property type="match status" value="1"/>
</dbReference>
<evidence type="ECO:0000259" key="2">
    <source>
        <dbReference type="Pfam" id="PF00144"/>
    </source>
</evidence>
<dbReference type="GO" id="GO:0016787">
    <property type="term" value="F:hydrolase activity"/>
    <property type="evidence" value="ECO:0007669"/>
    <property type="project" value="UniProtKB-KW"/>
</dbReference>
<protein>
    <submittedName>
        <fullName evidence="3">Serine hydrolase domain-containing protein</fullName>
    </submittedName>
</protein>
<dbReference type="InterPro" id="IPR001466">
    <property type="entry name" value="Beta-lactam-related"/>
</dbReference>
<reference evidence="4" key="1">
    <citation type="journal article" date="2019" name="Int. J. Syst. Evol. Microbiol.">
        <title>The Global Catalogue of Microorganisms (GCM) 10K type strain sequencing project: providing services to taxonomists for standard genome sequencing and annotation.</title>
        <authorList>
            <consortium name="The Broad Institute Genomics Platform"/>
            <consortium name="The Broad Institute Genome Sequencing Center for Infectious Disease"/>
            <person name="Wu L."/>
            <person name="Ma J."/>
        </authorList>
    </citation>
    <scope>NUCLEOTIDE SEQUENCE [LARGE SCALE GENOMIC DNA]</scope>
    <source>
        <strain evidence="4">JCM 14736</strain>
    </source>
</reference>
<dbReference type="InterPro" id="IPR050491">
    <property type="entry name" value="AmpC-like"/>
</dbReference>
<evidence type="ECO:0000256" key="1">
    <source>
        <dbReference type="SAM" id="MobiDB-lite"/>
    </source>
</evidence>
<gene>
    <name evidence="3" type="ORF">GCM10009768_05700</name>
</gene>
<name>A0ABP4XEI6_9MICO</name>
<evidence type="ECO:0000313" key="3">
    <source>
        <dbReference type="EMBL" id="GAA1779671.1"/>
    </source>
</evidence>
<dbReference type="PANTHER" id="PTHR46825">
    <property type="entry name" value="D-ALANYL-D-ALANINE-CARBOXYPEPTIDASE/ENDOPEPTIDASE AMPH"/>
    <property type="match status" value="1"/>
</dbReference>
<evidence type="ECO:0000313" key="4">
    <source>
        <dbReference type="Proteomes" id="UP001500851"/>
    </source>
</evidence>
<proteinExistence type="predicted"/>
<organism evidence="3 4">
    <name type="scientific">Leucobacter iarius</name>
    <dbReference type="NCBI Taxonomy" id="333963"/>
    <lineage>
        <taxon>Bacteria</taxon>
        <taxon>Bacillati</taxon>
        <taxon>Actinomycetota</taxon>
        <taxon>Actinomycetes</taxon>
        <taxon>Micrococcales</taxon>
        <taxon>Microbacteriaceae</taxon>
        <taxon>Leucobacter</taxon>
    </lineage>
</organism>
<accession>A0ABP4XEI6</accession>
<dbReference type="Proteomes" id="UP001500851">
    <property type="component" value="Unassembled WGS sequence"/>
</dbReference>
<dbReference type="SUPFAM" id="SSF56601">
    <property type="entry name" value="beta-lactamase/transpeptidase-like"/>
    <property type="match status" value="1"/>
</dbReference>
<comment type="caution">
    <text evidence="3">The sequence shown here is derived from an EMBL/GenBank/DDBJ whole genome shotgun (WGS) entry which is preliminary data.</text>
</comment>
<dbReference type="Gene3D" id="3.40.710.10">
    <property type="entry name" value="DD-peptidase/beta-lactamase superfamily"/>
    <property type="match status" value="1"/>
</dbReference>
<feature type="domain" description="Beta-lactamase-related" evidence="2">
    <location>
        <begin position="62"/>
        <end position="391"/>
    </location>
</feature>
<dbReference type="EMBL" id="BAAAOB010000001">
    <property type="protein sequence ID" value="GAA1779671.1"/>
    <property type="molecule type" value="Genomic_DNA"/>
</dbReference>